<dbReference type="PROSITE" id="PS50231">
    <property type="entry name" value="RICIN_B_LECTIN"/>
    <property type="match status" value="1"/>
</dbReference>
<dbReference type="PANTHER" id="PTHR43863">
    <property type="entry name" value="HYDROLASE, PUTATIVE (AFU_ORTHOLOGUE AFUA_1G03140)-RELATED"/>
    <property type="match status" value="1"/>
</dbReference>
<keyword evidence="4" id="KW-1185">Reference proteome</keyword>
<dbReference type="InterPro" id="IPR011013">
    <property type="entry name" value="Gal_mutarotase_sf_dom"/>
</dbReference>
<comment type="similarity">
    <text evidence="1">Belongs to the glycosyl hydrolase 31 family.</text>
</comment>
<dbReference type="Gene3D" id="2.60.40.1180">
    <property type="entry name" value="Golgi alpha-mannosidase II"/>
    <property type="match status" value="2"/>
</dbReference>
<dbReference type="InterPro" id="IPR013783">
    <property type="entry name" value="Ig-like_fold"/>
</dbReference>
<dbReference type="InterPro" id="IPR000772">
    <property type="entry name" value="Ricin_B_lectin"/>
</dbReference>
<dbReference type="Pfam" id="PF14200">
    <property type="entry name" value="RicinB_lectin_2"/>
    <property type="match status" value="1"/>
</dbReference>
<dbReference type="SMART" id="SM00458">
    <property type="entry name" value="RICIN"/>
    <property type="match status" value="1"/>
</dbReference>
<dbReference type="GO" id="GO:0005975">
    <property type="term" value="P:carbohydrate metabolic process"/>
    <property type="evidence" value="ECO:0007669"/>
    <property type="project" value="InterPro"/>
</dbReference>
<dbReference type="InterPro" id="IPR000322">
    <property type="entry name" value="Glyco_hydro_31_TIM"/>
</dbReference>
<dbReference type="SUPFAM" id="SSF51445">
    <property type="entry name" value="(Trans)glycosidases"/>
    <property type="match status" value="1"/>
</dbReference>
<accession>A0A1N5WPZ1</accession>
<dbReference type="SUPFAM" id="SSF74650">
    <property type="entry name" value="Galactose mutarotase-like"/>
    <property type="match status" value="1"/>
</dbReference>
<proteinExistence type="inferred from homology"/>
<dbReference type="Gene3D" id="3.20.20.80">
    <property type="entry name" value="Glycosidases"/>
    <property type="match status" value="1"/>
</dbReference>
<dbReference type="Pfam" id="PF01055">
    <property type="entry name" value="Glyco_hydro_31_2nd"/>
    <property type="match status" value="1"/>
</dbReference>
<dbReference type="RefSeq" id="WP_084757376.1">
    <property type="nucleotide sequence ID" value="NZ_FSQT01000001.1"/>
</dbReference>
<evidence type="ECO:0000259" key="2">
    <source>
        <dbReference type="SMART" id="SM00458"/>
    </source>
</evidence>
<protein>
    <submittedName>
        <fullName evidence="3">NPCBM-associated, NEW3 domain of alpha-galactosidase</fullName>
    </submittedName>
</protein>
<dbReference type="OrthoDB" id="176168at2"/>
<dbReference type="InterPro" id="IPR033403">
    <property type="entry name" value="DUF5110"/>
</dbReference>
<dbReference type="SUPFAM" id="SSF51011">
    <property type="entry name" value="Glycosyl hydrolase domain"/>
    <property type="match status" value="1"/>
</dbReference>
<dbReference type="InterPro" id="IPR051816">
    <property type="entry name" value="Glycosyl_Hydrolase_31"/>
</dbReference>
<dbReference type="STRING" id="709881.SAMN04489832_2659"/>
<dbReference type="InterPro" id="IPR025887">
    <property type="entry name" value="Glyco_hydro_31_N_dom"/>
</dbReference>
<dbReference type="GO" id="GO:0030246">
    <property type="term" value="F:carbohydrate binding"/>
    <property type="evidence" value="ECO:0007669"/>
    <property type="project" value="InterPro"/>
</dbReference>
<dbReference type="InterPro" id="IPR013780">
    <property type="entry name" value="Glyco_hydro_b"/>
</dbReference>
<evidence type="ECO:0000256" key="1">
    <source>
        <dbReference type="ARBA" id="ARBA00007806"/>
    </source>
</evidence>
<dbReference type="Proteomes" id="UP000185124">
    <property type="component" value="Unassembled WGS sequence"/>
</dbReference>
<dbReference type="Pfam" id="PF21365">
    <property type="entry name" value="Glyco_hydro_31_3rd"/>
    <property type="match status" value="1"/>
</dbReference>
<dbReference type="PANTHER" id="PTHR43863:SF2">
    <property type="entry name" value="MALTASE-GLUCOAMYLASE"/>
    <property type="match status" value="1"/>
</dbReference>
<dbReference type="CDD" id="cd00161">
    <property type="entry name" value="beta-trefoil_Ricin-like"/>
    <property type="match status" value="1"/>
</dbReference>
<dbReference type="InterPro" id="IPR048395">
    <property type="entry name" value="Glyco_hydro_31_C"/>
</dbReference>
<dbReference type="EMBL" id="FSQT01000001">
    <property type="protein sequence ID" value="SIM87322.1"/>
    <property type="molecule type" value="Genomic_DNA"/>
</dbReference>
<dbReference type="InterPro" id="IPR035992">
    <property type="entry name" value="Ricin_B-like_lectins"/>
</dbReference>
<evidence type="ECO:0000313" key="4">
    <source>
        <dbReference type="Proteomes" id="UP000185124"/>
    </source>
</evidence>
<dbReference type="Gene3D" id="2.60.40.1760">
    <property type="entry name" value="glycosyl hydrolase (family 31)"/>
    <property type="match status" value="1"/>
</dbReference>
<reference evidence="4" key="1">
    <citation type="submission" date="2016-12" db="EMBL/GenBank/DDBJ databases">
        <authorList>
            <person name="Varghese N."/>
            <person name="Submissions S."/>
        </authorList>
    </citation>
    <scope>NUCLEOTIDE SEQUENCE [LARGE SCALE GENOMIC DNA]</scope>
    <source>
        <strain evidence="4">DSM 45599</strain>
    </source>
</reference>
<dbReference type="Pfam" id="PF10633">
    <property type="entry name" value="NPCBM_assoc"/>
    <property type="match status" value="1"/>
</dbReference>
<dbReference type="SUPFAM" id="SSF50370">
    <property type="entry name" value="Ricin B-like lectins"/>
    <property type="match status" value="1"/>
</dbReference>
<gene>
    <name evidence="3" type="ORF">SAMN04489832_2659</name>
</gene>
<dbReference type="AlphaFoldDB" id="A0A1N5WPZ1"/>
<dbReference type="InterPro" id="IPR018905">
    <property type="entry name" value="A-galactase_NEW3"/>
</dbReference>
<dbReference type="Pfam" id="PF17137">
    <property type="entry name" value="DUF5110"/>
    <property type="match status" value="1"/>
</dbReference>
<name>A0A1N5WPZ1_9ACTN</name>
<dbReference type="GO" id="GO:0004553">
    <property type="term" value="F:hydrolase activity, hydrolyzing O-glycosyl compounds"/>
    <property type="evidence" value="ECO:0007669"/>
    <property type="project" value="InterPro"/>
</dbReference>
<evidence type="ECO:0000313" key="3">
    <source>
        <dbReference type="EMBL" id="SIM87322.1"/>
    </source>
</evidence>
<feature type="domain" description="Ricin B lectin" evidence="2">
    <location>
        <begin position="1005"/>
        <end position="1134"/>
    </location>
</feature>
<dbReference type="CDD" id="cd14752">
    <property type="entry name" value="GH31_N"/>
    <property type="match status" value="1"/>
</dbReference>
<sequence>MLSSPPAASAAAGSLGDISGFTAEGDSYTFRSGTAALRVNFEDDDLIRVWLAPDGTFTDPANDDPSDPSAPDADVVVKRDYGAVGSTHTDTGDAYVLKADQATLTVTKHPLTLRLADETGRTLWAETAPLSWSSAGTTQTLAQGSKEQFFGGGMQNGRFSHRDTTIGISRDYNWNEGGNPNAAPFYLSSNGYGVLRNTFASGDYSFASPVRTTHEEQRFDAYYFVGDAREVIDGYTELTGRPAMLPMYALELGDADCYLHNANRGERETLRDATSIAQGYTDHEMPLGWMLVNDGYGCGYEDLPETGDMLAGHGSELGLWTESDLTNQTYEVQSGVRVRKTDVAWVGPGYRFALDACEKSRDGVEQNSSDRATVLTIEGWAGTQRCGVTWSGDQSGSWDYIRWQIPTYAGATLSGQHAATGDVDGIFGGSAETYVRDLQWKMLLPGTYAMSGWAASDKQPWRYGQPYTDINRKYLQLHERLLPYFYTHTANANRTGLGATRPLYLNYPDDPNTWGDKVKYQFLAGDDLLVAPIYSDTSLRDGIYLPEGNWVDYWSGRVYSGKQTLNGYKAPLDTLPLFVRAGAIVPMFPTGTLDWTQGKKAGQLDLDIYPQGTSSFLNYEDDGRSQAYRTGAAATQRFDVTAPDRGSGPVEVRIGSLTGSYEGMPSARDYRLTVHTDATPGNVTVDKRKLARQASVAALDAAGSGYFFDTATGILHIATGSLSTKTAATVLITGAGAVGGSHPQDRNVSLDVVAPQVAAANEPATVTAAFTNNTGKPVRVTSLALTAPEGWKVTPVGTSKEGHPKDRETFTARFTVTPPANVEPGTRELSAIAVYRPRDTSYTISDRTETTLAYGSLSAAFNNVAVTASTDPAPGDIDGGGSSFLAERLAEKGVVPGAQVSANGFEFTWPSSQPGTVDNVASGGETIRVSGSGNALAFLGTGTSGSAGGSATVHYSDGSTATGTLGFPNWCCLATDTYGAKIAVTTNGKNTPTGPAYPTTAYRLYTATLRVDSAKEVVAVTLPSNAAVHVFAVAVGTEEIVPPPIADGQYALTNVGSQLALEAPGTSDAQLLTAAPSSSASQKWLLARLDDGSYTVKNASSGKCMDVFSSSTAGEAVVGQYTCTGTPNQRWAVSGAADQLTLTANTAGCL</sequence>
<dbReference type="Gene3D" id="2.60.40.10">
    <property type="entry name" value="Immunoglobulins"/>
    <property type="match status" value="1"/>
</dbReference>
<dbReference type="Gene3D" id="2.80.10.50">
    <property type="match status" value="1"/>
</dbReference>
<organism evidence="3 4">
    <name type="scientific">Micromonospora cremea</name>
    <dbReference type="NCBI Taxonomy" id="709881"/>
    <lineage>
        <taxon>Bacteria</taxon>
        <taxon>Bacillati</taxon>
        <taxon>Actinomycetota</taxon>
        <taxon>Actinomycetes</taxon>
        <taxon>Micromonosporales</taxon>
        <taxon>Micromonosporaceae</taxon>
        <taxon>Micromonospora</taxon>
    </lineage>
</organism>
<dbReference type="InterPro" id="IPR017853">
    <property type="entry name" value="GH"/>
</dbReference>
<dbReference type="Pfam" id="PF13802">
    <property type="entry name" value="Gal_mutarotas_2"/>
    <property type="match status" value="1"/>
</dbReference>